<reference evidence="1 2" key="1">
    <citation type="submission" date="2021-10" db="EMBL/GenBank/DDBJ databases">
        <title>Anaerobic single-cell dispensing facilitates the cultivation of human gut bacteria.</title>
        <authorList>
            <person name="Afrizal A."/>
        </authorList>
    </citation>
    <scope>NUCLEOTIDE SEQUENCE [LARGE SCALE GENOMIC DNA]</scope>
    <source>
        <strain evidence="1 2">CLA-AA-H224</strain>
    </source>
</reference>
<dbReference type="EMBL" id="JAJEQN010000009">
    <property type="protein sequence ID" value="MCC2221015.1"/>
    <property type="molecule type" value="Genomic_DNA"/>
</dbReference>
<evidence type="ECO:0000313" key="1">
    <source>
        <dbReference type="EMBL" id="MCC2221015.1"/>
    </source>
</evidence>
<name>A0AAE3E353_9FIRM</name>
<dbReference type="Proteomes" id="UP001198200">
    <property type="component" value="Unassembled WGS sequence"/>
</dbReference>
<dbReference type="AlphaFoldDB" id="A0AAE3E353"/>
<dbReference type="RefSeq" id="WP_308731402.1">
    <property type="nucleotide sequence ID" value="NZ_JAJEQN010000009.1"/>
</dbReference>
<organism evidence="1 2">
    <name type="scientific">Anthropogastromicrobium aceti</name>
    <dbReference type="NCBI Taxonomy" id="2981768"/>
    <lineage>
        <taxon>Bacteria</taxon>
        <taxon>Bacillati</taxon>
        <taxon>Bacillota</taxon>
        <taxon>Clostridia</taxon>
        <taxon>Lachnospirales</taxon>
        <taxon>Lachnospiraceae</taxon>
        <taxon>Anthropogastromicrobium</taxon>
    </lineage>
</organism>
<keyword evidence="2" id="KW-1185">Reference proteome</keyword>
<evidence type="ECO:0000313" key="2">
    <source>
        <dbReference type="Proteomes" id="UP001198200"/>
    </source>
</evidence>
<gene>
    <name evidence="1" type="ORF">LKD48_05050</name>
</gene>
<accession>A0AAE3E353</accession>
<dbReference type="InterPro" id="IPR022476">
    <property type="entry name" value="Spore_YabP/YqfC"/>
</dbReference>
<dbReference type="Pfam" id="PF07873">
    <property type="entry name" value="YabP"/>
    <property type="match status" value="1"/>
</dbReference>
<proteinExistence type="predicted"/>
<sequence length="109" mass="12802">MKRNTKKRMPKQKKYQIRRDVKKQRAEHVVDCLHLPKDVVMRAELTQLSGNSEMQVRNFKKLISCQENEICIQTGRHRIRITGRCLAMAYFASEEVKVTGCITSICYEE</sequence>
<comment type="caution">
    <text evidence="1">The sequence shown here is derived from an EMBL/GenBank/DDBJ whole genome shotgun (WGS) entry which is preliminary data.</text>
</comment>
<protein>
    <submittedName>
        <fullName evidence="1">YabP/YqfC family sporulation protein</fullName>
    </submittedName>
</protein>